<dbReference type="Gene3D" id="1.10.472.80">
    <property type="entry name" value="Ypt/Rab-GAP domain of gyp1p, domain 3"/>
    <property type="match status" value="1"/>
</dbReference>
<dbReference type="InterPro" id="IPR035969">
    <property type="entry name" value="Rab-GAP_TBC_sf"/>
</dbReference>
<feature type="region of interest" description="Disordered" evidence="1">
    <location>
        <begin position="440"/>
        <end position="511"/>
    </location>
</feature>
<evidence type="ECO:0000313" key="2">
    <source>
        <dbReference type="EMBL" id="RMX51719.1"/>
    </source>
</evidence>
<dbReference type="STRING" id="46731.A0A3M6UDS7"/>
<feature type="region of interest" description="Disordered" evidence="1">
    <location>
        <begin position="555"/>
        <end position="586"/>
    </location>
</feature>
<keyword evidence="3" id="KW-1185">Reference proteome</keyword>
<feature type="compositionally biased region" description="Basic and acidic residues" evidence="1">
    <location>
        <begin position="454"/>
        <end position="511"/>
    </location>
</feature>
<accession>A0A3M6UDS7</accession>
<dbReference type="OrthoDB" id="2126613at2759"/>
<dbReference type="AlphaFoldDB" id="A0A3M6UDS7"/>
<dbReference type="EMBL" id="RCHS01001724">
    <property type="protein sequence ID" value="RMX51719.1"/>
    <property type="molecule type" value="Genomic_DNA"/>
</dbReference>
<comment type="caution">
    <text evidence="2">The sequence shown here is derived from an EMBL/GenBank/DDBJ whole genome shotgun (WGS) entry which is preliminary data.</text>
</comment>
<organism evidence="2 3">
    <name type="scientific">Pocillopora damicornis</name>
    <name type="common">Cauliflower coral</name>
    <name type="synonym">Millepora damicornis</name>
    <dbReference type="NCBI Taxonomy" id="46731"/>
    <lineage>
        <taxon>Eukaryota</taxon>
        <taxon>Metazoa</taxon>
        <taxon>Cnidaria</taxon>
        <taxon>Anthozoa</taxon>
        <taxon>Hexacorallia</taxon>
        <taxon>Scleractinia</taxon>
        <taxon>Astrocoeniina</taxon>
        <taxon>Pocilloporidae</taxon>
        <taxon>Pocillopora</taxon>
    </lineage>
</organism>
<dbReference type="OMA" id="PAREKIV"/>
<proteinExistence type="predicted"/>
<protein>
    <submittedName>
        <fullName evidence="2">Uncharacterized protein</fullName>
    </submittedName>
</protein>
<gene>
    <name evidence="2" type="ORF">pdam_00008098</name>
</gene>
<dbReference type="SUPFAM" id="SSF47923">
    <property type="entry name" value="Ypt/Rab-GAP domain of gyp1p"/>
    <property type="match status" value="1"/>
</dbReference>
<evidence type="ECO:0000313" key="3">
    <source>
        <dbReference type="Proteomes" id="UP000275408"/>
    </source>
</evidence>
<reference evidence="2 3" key="1">
    <citation type="journal article" date="2018" name="Sci. Rep.">
        <title>Comparative analysis of the Pocillopora damicornis genome highlights role of immune system in coral evolution.</title>
        <authorList>
            <person name="Cunning R."/>
            <person name="Bay R.A."/>
            <person name="Gillette P."/>
            <person name="Baker A.C."/>
            <person name="Traylor-Knowles N."/>
        </authorList>
    </citation>
    <scope>NUCLEOTIDE SEQUENCE [LARGE SCALE GENOMIC DNA]</scope>
    <source>
        <strain evidence="2">RSMAS</strain>
        <tissue evidence="2">Whole animal</tissue>
    </source>
</reference>
<sequence>MASTKTNLPAWLLLSKDDITRSVEWKDLTSELFDAVQHQLTENHVSYFSDLTDSEKVMFLDRAGKLVRDSSSYQKLMATVSETLDRNLNEEVTQTIIDASNTRTKAELLLQESSKASISLLQRWPDLKTKLFACLNRPLPTELRRAVWNWFLANPIVRKEYLEKLSRNKQDTVSRHDAAIGQKCKAFLSSESSHFRLESYPALLNIMKTSISYRDVKVSSTSTIVDTDFLLAIPFVKVMVADTHVQLINAEEIASFVEVYFTFLDSRPSLMKDSKSKEFLLAQKQFGSKMADYLNSKDQQLALTLQRIFSHDQTTQLAESLAAIMRSYARCMFVGFLSLDVVCYIWDQYILSMKLPSFNCIATFSAVMLLLLRDEILVCRNTKEIEEVLLAGSKKLTIRDFQRVIDHHFMADWQRLVTEEVHGSDLPLVDPVATVGRSAHPWSGWFRGQPPTRQRVEDRRQTREEREQERRRQLMEHRREEARKKQEQKEEMRRREQEMRQEFQAQKKREKEGIVALEKELKRERQERSSVEKKKDEEIARLQVELARLKRVTPVTSPAIRSSGAPSVKEPTPVNPSPRLSRASRQQVEDMVRSLLGATLHSLDLVAHGSEEQRTNLDIITKDALQTNSDQYKEAERELFGRELNTDDWDRMDEEERSENTRKLMTRLKEMRDESRLNAT</sequence>
<evidence type="ECO:0000256" key="1">
    <source>
        <dbReference type="SAM" id="MobiDB-lite"/>
    </source>
</evidence>
<dbReference type="Proteomes" id="UP000275408">
    <property type="component" value="Unassembled WGS sequence"/>
</dbReference>
<name>A0A3M6UDS7_POCDA</name>